<keyword evidence="3" id="KW-1185">Reference proteome</keyword>
<proteinExistence type="predicted"/>
<sequence>MISKEPKVPILTTEQVEQLTKVVFLEPISPTSYDVIFVFAGTHPGHWEKTIEAYQLGLGKKVIVTGGVSPTGIKHPDWKDKTVPESKVIVSEMINAGIPKEHIDYETDSRHSLENVLNAKKLADFTNVKNMLFICKNHGAGRQYRTLAKNMSAEINYQPYGFDARYNDISVSRDNWMNTNIGRSRVFGEYLRIIHLGKIGHVLPLEEEIDGLDTSL</sequence>
<name>A0A4R6U7A5_9BACI</name>
<dbReference type="InterPro" id="IPR003848">
    <property type="entry name" value="DUF218"/>
</dbReference>
<gene>
    <name evidence="2" type="ORF">EV213_105129</name>
</gene>
<dbReference type="Proteomes" id="UP000295632">
    <property type="component" value="Unassembled WGS sequence"/>
</dbReference>
<dbReference type="Pfam" id="PF02698">
    <property type="entry name" value="DUF218"/>
    <property type="match status" value="1"/>
</dbReference>
<dbReference type="EMBL" id="SNYJ01000005">
    <property type="protein sequence ID" value="TDQ40783.1"/>
    <property type="molecule type" value="Genomic_DNA"/>
</dbReference>
<evidence type="ECO:0000259" key="1">
    <source>
        <dbReference type="Pfam" id="PF02698"/>
    </source>
</evidence>
<comment type="caution">
    <text evidence="2">The sequence shown here is derived from an EMBL/GenBank/DDBJ whole genome shotgun (WGS) entry which is preliminary data.</text>
</comment>
<protein>
    <submittedName>
        <fullName evidence="2">DUF218 domain-containing protein</fullName>
    </submittedName>
</protein>
<feature type="domain" description="DUF218" evidence="1">
    <location>
        <begin position="34"/>
        <end position="152"/>
    </location>
</feature>
<accession>A0A4R6U7A5</accession>
<dbReference type="AlphaFoldDB" id="A0A4R6U7A5"/>
<dbReference type="CDD" id="cd06259">
    <property type="entry name" value="YdcF-like"/>
    <property type="match status" value="1"/>
</dbReference>
<organism evidence="2 3">
    <name type="scientific">Aureibacillus halotolerans</name>
    <dbReference type="NCBI Taxonomy" id="1508390"/>
    <lineage>
        <taxon>Bacteria</taxon>
        <taxon>Bacillati</taxon>
        <taxon>Bacillota</taxon>
        <taxon>Bacilli</taxon>
        <taxon>Bacillales</taxon>
        <taxon>Bacillaceae</taxon>
        <taxon>Aureibacillus</taxon>
    </lineage>
</organism>
<evidence type="ECO:0000313" key="2">
    <source>
        <dbReference type="EMBL" id="TDQ40783.1"/>
    </source>
</evidence>
<dbReference type="InterPro" id="IPR014729">
    <property type="entry name" value="Rossmann-like_a/b/a_fold"/>
</dbReference>
<reference evidence="2 3" key="1">
    <citation type="submission" date="2019-03" db="EMBL/GenBank/DDBJ databases">
        <title>Genomic Encyclopedia of Type Strains, Phase IV (KMG-IV): sequencing the most valuable type-strain genomes for metagenomic binning, comparative biology and taxonomic classification.</title>
        <authorList>
            <person name="Goeker M."/>
        </authorList>
    </citation>
    <scope>NUCLEOTIDE SEQUENCE [LARGE SCALE GENOMIC DNA]</scope>
    <source>
        <strain evidence="2 3">DSM 28697</strain>
    </source>
</reference>
<dbReference type="Gene3D" id="3.40.50.620">
    <property type="entry name" value="HUPs"/>
    <property type="match status" value="1"/>
</dbReference>
<dbReference type="RefSeq" id="WP_208112728.1">
    <property type="nucleotide sequence ID" value="NZ_SNYJ01000005.1"/>
</dbReference>
<evidence type="ECO:0000313" key="3">
    <source>
        <dbReference type="Proteomes" id="UP000295632"/>
    </source>
</evidence>